<dbReference type="PANTHER" id="PTHR43775:SF20">
    <property type="entry name" value="HYBRID PKS-NRPS SYNTHETASE APDA"/>
    <property type="match status" value="1"/>
</dbReference>
<dbReference type="SUPFAM" id="SSF56801">
    <property type="entry name" value="Acetyl-CoA synthetase-like"/>
    <property type="match status" value="1"/>
</dbReference>
<dbReference type="SUPFAM" id="SSF51735">
    <property type="entry name" value="NAD(P)-binding Rossmann-fold domains"/>
    <property type="match status" value="2"/>
</dbReference>
<dbReference type="InterPro" id="IPR020807">
    <property type="entry name" value="PKS_DH"/>
</dbReference>
<dbReference type="InterPro" id="IPR013120">
    <property type="entry name" value="FAR_NAD-bd"/>
</dbReference>
<keyword evidence="2" id="KW-0597">Phosphoprotein</keyword>
<dbReference type="CDD" id="cd00833">
    <property type="entry name" value="PKS"/>
    <property type="match status" value="1"/>
</dbReference>
<dbReference type="GO" id="GO:0031177">
    <property type="term" value="F:phosphopantetheine binding"/>
    <property type="evidence" value="ECO:0007669"/>
    <property type="project" value="InterPro"/>
</dbReference>
<evidence type="ECO:0000256" key="3">
    <source>
        <dbReference type="ARBA" id="ARBA00022598"/>
    </source>
</evidence>
<proteinExistence type="inferred from homology"/>
<organism evidence="14 15">
    <name type="scientific">Lojkania enalia</name>
    <dbReference type="NCBI Taxonomy" id="147567"/>
    <lineage>
        <taxon>Eukaryota</taxon>
        <taxon>Fungi</taxon>
        <taxon>Dikarya</taxon>
        <taxon>Ascomycota</taxon>
        <taxon>Pezizomycotina</taxon>
        <taxon>Dothideomycetes</taxon>
        <taxon>Pleosporomycetidae</taxon>
        <taxon>Pleosporales</taxon>
        <taxon>Pleosporales incertae sedis</taxon>
        <taxon>Lojkania</taxon>
    </lineage>
</organism>
<evidence type="ECO:0000259" key="13">
    <source>
        <dbReference type="SMART" id="SM00827"/>
    </source>
</evidence>
<dbReference type="CDD" id="cd02440">
    <property type="entry name" value="AdoMet_MTases"/>
    <property type="match status" value="1"/>
</dbReference>
<dbReference type="Pfam" id="PF08659">
    <property type="entry name" value="KR"/>
    <property type="match status" value="1"/>
</dbReference>
<dbReference type="Pfam" id="PF00668">
    <property type="entry name" value="Condensation"/>
    <property type="match status" value="1"/>
</dbReference>
<dbReference type="SUPFAM" id="SSF47336">
    <property type="entry name" value="ACP-like"/>
    <property type="match status" value="2"/>
</dbReference>
<dbReference type="GO" id="GO:0004312">
    <property type="term" value="F:fatty acid synthase activity"/>
    <property type="evidence" value="ECO:0007669"/>
    <property type="project" value="TreeGrafter"/>
</dbReference>
<dbReference type="InterPro" id="IPR013968">
    <property type="entry name" value="PKS_KR"/>
</dbReference>
<dbReference type="Pfam" id="PF16197">
    <property type="entry name" value="KAsynt_C_assoc"/>
    <property type="match status" value="1"/>
</dbReference>
<dbReference type="InterPro" id="IPR032821">
    <property type="entry name" value="PKS_assoc"/>
</dbReference>
<dbReference type="Pfam" id="PF00501">
    <property type="entry name" value="AMP-binding"/>
    <property type="match status" value="1"/>
</dbReference>
<dbReference type="SMART" id="SM00825">
    <property type="entry name" value="PKS_KS"/>
    <property type="match status" value="1"/>
</dbReference>
<evidence type="ECO:0000259" key="12">
    <source>
        <dbReference type="SMART" id="SM00826"/>
    </source>
</evidence>
<keyword evidence="5" id="KW-0808">Transferase</keyword>
<evidence type="ECO:0000256" key="1">
    <source>
        <dbReference type="ARBA" id="ARBA00022450"/>
    </source>
</evidence>
<evidence type="ECO:0000256" key="8">
    <source>
        <dbReference type="ARBA" id="ARBA00029454"/>
    </source>
</evidence>
<dbReference type="OrthoDB" id="329835at2759"/>
<evidence type="ECO:0000259" key="10">
    <source>
        <dbReference type="SMART" id="SM00823"/>
    </source>
</evidence>
<dbReference type="InterPro" id="IPR001242">
    <property type="entry name" value="Condensation_dom"/>
</dbReference>
<evidence type="ECO:0000259" key="9">
    <source>
        <dbReference type="SMART" id="SM00822"/>
    </source>
</evidence>
<dbReference type="InterPro" id="IPR049551">
    <property type="entry name" value="PKS_DH_C"/>
</dbReference>
<keyword evidence="1" id="KW-0596">Phosphopantetheine</keyword>
<feature type="domain" description="Ketosynthase family 3 (KS3)" evidence="11">
    <location>
        <begin position="9"/>
        <end position="448"/>
    </location>
</feature>
<dbReference type="InterPro" id="IPR049552">
    <property type="entry name" value="PKS_DH_N"/>
</dbReference>
<dbReference type="Gene3D" id="3.30.559.10">
    <property type="entry name" value="Chloramphenicol acetyltransferase-like domain"/>
    <property type="match status" value="1"/>
</dbReference>
<dbReference type="Gene3D" id="3.40.47.10">
    <property type="match status" value="1"/>
</dbReference>
<dbReference type="Proteomes" id="UP000800093">
    <property type="component" value="Unassembled WGS sequence"/>
</dbReference>
<dbReference type="SUPFAM" id="SSF52777">
    <property type="entry name" value="CoA-dependent acyltransferases"/>
    <property type="match status" value="2"/>
</dbReference>
<dbReference type="SUPFAM" id="SSF53335">
    <property type="entry name" value="S-adenosyl-L-methionine-dependent methyltransferases"/>
    <property type="match status" value="1"/>
</dbReference>
<keyword evidence="15" id="KW-1185">Reference proteome</keyword>
<dbReference type="SMART" id="SM00826">
    <property type="entry name" value="PKS_DH"/>
    <property type="match status" value="1"/>
</dbReference>
<feature type="domain" description="Polyketide synthase-like phosphopantetheine-binding" evidence="10">
    <location>
        <begin position="3527"/>
        <end position="3601"/>
    </location>
</feature>
<evidence type="ECO:0000313" key="14">
    <source>
        <dbReference type="EMBL" id="KAF2268646.1"/>
    </source>
</evidence>
<dbReference type="Gene3D" id="1.10.1200.10">
    <property type="entry name" value="ACP-like"/>
    <property type="match status" value="1"/>
</dbReference>
<dbReference type="Pfam" id="PF00550">
    <property type="entry name" value="PP-binding"/>
    <property type="match status" value="1"/>
</dbReference>
<dbReference type="GO" id="GO:0008168">
    <property type="term" value="F:methyltransferase activity"/>
    <property type="evidence" value="ECO:0007669"/>
    <property type="project" value="UniProtKB-KW"/>
</dbReference>
<dbReference type="EMBL" id="ML986585">
    <property type="protein sequence ID" value="KAF2268646.1"/>
    <property type="molecule type" value="Genomic_DNA"/>
</dbReference>
<comment type="similarity">
    <text evidence="8">Belongs to the NRP synthetase family.</text>
</comment>
<dbReference type="InterPro" id="IPR014031">
    <property type="entry name" value="Ketoacyl_synth_C"/>
</dbReference>
<dbReference type="InterPro" id="IPR057326">
    <property type="entry name" value="KR_dom"/>
</dbReference>
<keyword evidence="6" id="KW-0677">Repeat</keyword>
<evidence type="ECO:0000256" key="5">
    <source>
        <dbReference type="ARBA" id="ARBA00022679"/>
    </source>
</evidence>
<sequence>MASRQKEPIAIIGSGCRFPGAASSPSKLWDLLREPRDVLQKIPIERFNTNGVYNPDGMYHGSTNVRGSYLLAEDYRHFDAQFFKIKPIEAHSMDPQQRILLETVYESLESAGQSITRLRGSNTAVYVGLMSEEYGDILSRDIDFLPTYFPTATARSIMSNRISYVFDWHGPCMTIDTACSSSLVAVHQAVQALRNGDAAMAIAAGSNLCIGSKPYISENKLNMLSPSSRSRMWDADADGYARGDGVAAVVLKTLSKALEDGDHIECLIRESGVNQDGHTQGITMPSQIAQESLIRETYAKAGLDLSKRSDRPQFFEAHGTGTPAGDPIEAEAIRNAFFRKSNDEGANDVMDDTLYVGSIKTVIGHTEGTAGIAALMKASLAMQHSTIPPNLLFNTLNPKIAPFYSNLKIPTSATAWPLVPRGQSKRASVNSFGFGGTNAHVILESYEQDRRDELSPSVKTAILPFTFSATSEKSLANSIEAFKEYLEANKTVDLLRMALTLNLKRSIFPFRRSFSAPNVDILLNKMKAAVIKSETLAEATNNPVRSKLLGVFTGQGAQWPAMGRELVQNSSFVRTIVERLQHTLDTLPPRDRPEWTIMKELFADADSSRLSEAAISQPLCTVIQIILVDILQLAGIHFDAVVGHSSGEIGAAYASGFLSADDALKIAYYRGVHSGLARGSLGEKGSMMAVGTTLEDAEQLCELDDLRGRISVAACNSPSSITLSGDIEALEEAEIALKDEGKFVRKLKVDTAYHSHHMLPCSGPYIQSLESCHIQIRTPPTNKTVWYSSVTGKQMSPEDVSLRSKYWCDNMTSRVSFVQAIQAALEANEPFVAAFEVGPHPALRGPALQSIQDISGSTIPYSGTLERAKDDFESLSDSLGFAFTYIPEDLLTFGDFAQTMCPGITTTPLKNLPTYAWEHDRIYWMESRLSRAFRTREFPIHELLGTLSHDGSSHELRWRNVLSPREVPWLHGHKLQGQIVFPGSGYISMAIEAARLLAGSRSIQLLELHDLVIGKAVVFESEQSTADVQFTLLIDITSDDGVEARFHLEGTTNQNSDDLARFCSGRLFIRYGIASLGHLPPRLPSLVDTVPVDTETFYKSLLPIGYEYSGEFKALTGMRRTTDSGTAYIRQLPSDKRSALLAHPAVVDCAIQALILALCWPGDNRLWSLHVPTKIKCLTLDLAAWAENASPDILLPVDASVTSFDNSAVLGDVEISGAGSGLTIMQLEGVEIVPFAAGSPENDARLFFDIRWGAAFPDGRSITQGARATKEENDLATLCERVAYFYLRKLLDDITEAEWKSAEWHFGQLKKFADFYVKEINEGRQPHSDKSWKNDTREEIYAEMASRWPDNIDLKLMRSVGENLAATIRHETTILEHMMHENVLNDFYVKGLGLDKYTDFLTNAVMQLNFRYANMDILEIGAGTGGVTKTIIKKLGKAFNSYTYTDISSGFFEKAQQVFRDHINYMTFKTLDVEKDPIVQGFKEASFDLVVCSLVLHATENLGRTLANVRRLLKPGGYLVMLEITNTEAIRIGFSMGGLPGWWLGHKDDRELNPCVPANRWDEELRKTGFAGIDTITPEVDTHAWLFSVILAKATDQRIDFLDRPLSTPIPALQTPPKQLILLGGATSRSRKLTGELLGLLQPVYERVAHIETAENLYAHDIDDGSTVLSITDLDEPVFRCFTQARLDGLRRLFEISRSVLWITKGARSSDPYAAMIVGFARTLTIEMPHLRLQFLHHEGDQRISAAGIAEFLLRLQAADLWEKEGGVNMLWTTEPEITLHEDYLTVPRLFASSELNDRYNSARRFITKLVDLPSTSVCLTPTKSGYKSLEIHQNRVPPHTKTERLVSVRVAYSSPLAIKIATDTCLFLAKGTIVGSGKWVIVGTFDLASEVTIPEKWAIPSDAPEMYEKEKLIAFGLDLLARYIVGRTPPRTTLLVHDPPQAVAQLIAGHATEKNLRLVLTTTATTSKLSGFETIFIHPRSTHRTVKSLLPKDVTSFVNFSPQVTGIGNHISQSLPKGVFKWKLDDLYIKSAYYRPAQEGSSIPSLTKAGSAYHEGAYEKLVSSIGATTIPVQEAANIRVSEVDGMNKCIDWTAPIVSVGVEPVDTRVSFKPDKTYILFGLSGQLGRSLTLYMARLGAKYIVLTSRKPAVGGDWLDKARELGADVRIETNDITNREALQTLIDNIRETMPPIAGVANGAMVLQDTAIADMTEDIMNRVLGPKVDGSRYLNEIFRETKLDFFILLSSIATIFGQHGQSNYTAANMFLNGLVAQRRKMGLAGSVMAIGAIMGIGYFSREVDELTRERVIQAGYRMMSERDFHLLFAETVLSGKPNGGGPGEIISGLREIGEQDKHAENPLFHHVVVRQKDVSALRDISTARIPLRTSIHAATTVEEIYKSIKEAFLHKLQIILQLDGAPNMESGAEELGIDSLVAVEIRSWFLKELMVDISVLKILGGSTVSAMIELSMDQLPAELTPNLKNRSNEIHNNHNNAPQNLISSEQSTLIVSSSASTISKDSENLAGNSTPTSLTSDSIAVVANRKEIMSFGQMRFWFLNTLLEDKTSFNITFMIELTGDIDIARLQLAFQKIASRHSTLRTQFIESDDGELMQEVLEKPVVSLEHRNVSSRQDVEVEYARLKTHEYDLENGDVLQATLLSRSSASHFLVLGYHHINMDSMSLQVMLKDLDKAYRGVQLSPGPRQYPDYAVHQRVAFQQGKMRRELAYWKKEFPDFPPVLPLLPFSNVRSRSTQTSYAHERIDERIQPHVAEAIRAVCSQYRITPFHFHLAAFKTLIMRFLKIDDMCVGMTDANRTELDELESLGLYLNILPLRFKNQREQKFVAAIKEAQSKVRNALANSRLPFDMFIEELKPERSMEYSPVFQAFIDYKPPIQEKPDLFGCSLGSEQYDVGQTPYDITLSIVDEAEAPAIVSFQLQSSLYTKKDTGILMRSYLWLLEQFALNPENDLAGVSLYNPQDIEEALRAGRGPIVENQWPETIVHRIEEMTYRYGRHPAIVDGSGTKLTFEELDARVNAVAINLKEVGVKEDSRVAVLQEPGFEWIVSLLATLRLGAVYVPLDLQSPPPRLTRVLNDCQATFILAHSATYKHALSLTGHESQVLNISSLHKIAQVTSRTPIIPSSGSFGFIVYTSGTTGTPKGALLRHGGMVNQIENCSKMLDVGPGSLLLQQTAFTFDLSILQALVALASGSCLVIASRPQRSDPSGLIQLILTQKIDVTLATPSEYLWWLENDISNLLKQSNLRTTFVGGEMFPQRLLPALRSLNKPELRIFNAYGPCESTIYSHMTAVTGSDDNLRIPLGATIQNTATYIVDEELNILPLGFQGEILLAGVGIAEGYINNDEQSRVRFLPDLFASPEFINKGWKKLYRTGDCGRMDSNGMLAISGRISGDTQVKLHGQRLELQDIEKNLLQTAGGDLKEAVVTVRDDAGAKFLVAHVSFATGRKPVNEKAYLQNLAATLPLPPYMRPSLLVPLDEMPVTGHFKLDRGAISRLPFPDAWQQDIMDEEMSETAQKMKRSWEKVLPKGISRKHVLGGSSDFFHVGGNSMRLVRLQREIKAVLGVDVVLQQLFQHSTLEEMVNMVESRGRIKDEARIDWSLETAIQMPTISDQQRLSRRRFRGSSKVVALTGSTGFLGRTLLRQLVSDSSISHIHCIAVRGGSSRVLPAQFLSHKVTVHYGDLTSPNLGLAPDDANWIFQDVDFIIHNAADVSFMKTYHSLRPINVETTKEIVRLASPFMIPVHYISTAGVAHFSRLHEFPEVSAASYLPPSDGSDGYTASKWASEVYLENANKHMGLPVWIHRPSSIMGENPAPTDLMANMLNYSLAMRAIPLLQPDQGKTAQGGFLDFIDVENVARDILACLETIDEGTNASVMRFIHHAGEMVLPMDGLGLPSDEAGSLGFEMLTLAEWTSRAREHGMNELVAEFLTTAQDGLLGQTEQLGSYLLNPRLLKVKSIIS</sequence>
<dbReference type="Pfam" id="PF02801">
    <property type="entry name" value="Ketoacyl-synt_C"/>
    <property type="match status" value="1"/>
</dbReference>
<dbReference type="InterPro" id="IPR036291">
    <property type="entry name" value="NAD(P)-bd_dom_sf"/>
</dbReference>
<dbReference type="SUPFAM" id="SSF52151">
    <property type="entry name" value="FabD/lysophospholipase-like"/>
    <property type="match status" value="1"/>
</dbReference>
<evidence type="ECO:0000256" key="2">
    <source>
        <dbReference type="ARBA" id="ARBA00022553"/>
    </source>
</evidence>
<dbReference type="InterPro" id="IPR020806">
    <property type="entry name" value="PKS_PP-bd"/>
</dbReference>
<dbReference type="Gene3D" id="3.40.366.10">
    <property type="entry name" value="Malonyl-Coenzyme A Acyl Carrier Protein, domain 2"/>
    <property type="match status" value="1"/>
</dbReference>
<dbReference type="Gene3D" id="3.30.559.30">
    <property type="entry name" value="Nonribosomal peptide synthetase, condensation domain"/>
    <property type="match status" value="1"/>
</dbReference>
<keyword evidence="4" id="KW-0489">Methyltransferase</keyword>
<dbReference type="InterPro" id="IPR014043">
    <property type="entry name" value="Acyl_transferase_dom"/>
</dbReference>
<dbReference type="InterPro" id="IPR016036">
    <property type="entry name" value="Malonyl_transacylase_ACP-bd"/>
</dbReference>
<dbReference type="InterPro" id="IPR042104">
    <property type="entry name" value="PKS_dehydratase_sf"/>
</dbReference>
<reference evidence="15" key="1">
    <citation type="journal article" date="2020" name="Stud. Mycol.">
        <title>101 Dothideomycetes genomes: A test case for predicting lifestyles and emergence of pathogens.</title>
        <authorList>
            <person name="Haridas S."/>
            <person name="Albert R."/>
            <person name="Binder M."/>
            <person name="Bloem J."/>
            <person name="LaButti K."/>
            <person name="Salamov A."/>
            <person name="Andreopoulos B."/>
            <person name="Baker S."/>
            <person name="Barry K."/>
            <person name="Bills G."/>
            <person name="Bluhm B."/>
            <person name="Cannon C."/>
            <person name="Castanera R."/>
            <person name="Culley D."/>
            <person name="Daum C."/>
            <person name="Ezra D."/>
            <person name="Gonzalez J."/>
            <person name="Henrissat B."/>
            <person name="Kuo A."/>
            <person name="Liang C."/>
            <person name="Lipzen A."/>
            <person name="Lutzoni F."/>
            <person name="Magnuson J."/>
            <person name="Mondo S."/>
            <person name="Nolan M."/>
            <person name="Ohm R."/>
            <person name="Pangilinan J."/>
            <person name="Park H.-J."/>
            <person name="Ramirez L."/>
            <person name="Alfaro M."/>
            <person name="Sun H."/>
            <person name="Tritt A."/>
            <person name="Yoshinaga Y."/>
            <person name="Zwiers L.-H."/>
            <person name="Turgeon B."/>
            <person name="Goodwin S."/>
            <person name="Spatafora J."/>
            <person name="Crous P."/>
            <person name="Grigoriev I."/>
        </authorList>
    </citation>
    <scope>NUCLEOTIDE SEQUENCE [LARGE SCALE GENOMIC DNA]</scope>
    <source>
        <strain evidence="15">CBS 304.66</strain>
    </source>
</reference>
<accession>A0A9P4N980</accession>
<dbReference type="InterPro" id="IPR000873">
    <property type="entry name" value="AMP-dep_synth/lig_dom"/>
</dbReference>
<dbReference type="InterPro" id="IPR042099">
    <property type="entry name" value="ANL_N_sf"/>
</dbReference>
<dbReference type="PROSITE" id="PS00455">
    <property type="entry name" value="AMP_BINDING"/>
    <property type="match status" value="1"/>
</dbReference>
<dbReference type="Pfam" id="PF00698">
    <property type="entry name" value="Acyl_transf_1"/>
    <property type="match status" value="1"/>
</dbReference>
<dbReference type="InterPro" id="IPR006162">
    <property type="entry name" value="Ppantetheine_attach_site"/>
</dbReference>
<dbReference type="InterPro" id="IPR013217">
    <property type="entry name" value="Methyltransf_12"/>
</dbReference>
<dbReference type="GO" id="GO:0016874">
    <property type="term" value="F:ligase activity"/>
    <property type="evidence" value="ECO:0007669"/>
    <property type="project" value="UniProtKB-KW"/>
</dbReference>
<dbReference type="InterPro" id="IPR016039">
    <property type="entry name" value="Thiolase-like"/>
</dbReference>
<dbReference type="CDD" id="cd19532">
    <property type="entry name" value="C_PKS-NRPS"/>
    <property type="match status" value="1"/>
</dbReference>
<dbReference type="SUPFAM" id="SSF55048">
    <property type="entry name" value="Probable ACP-binding domain of malonyl-CoA ACP transacylase"/>
    <property type="match status" value="1"/>
</dbReference>
<dbReference type="Pfam" id="PF00109">
    <property type="entry name" value="ketoacyl-synt"/>
    <property type="match status" value="1"/>
</dbReference>
<feature type="domain" description="Polyketide synthase-like phosphopantetheine-binding" evidence="10">
    <location>
        <begin position="2401"/>
        <end position="2471"/>
    </location>
</feature>
<dbReference type="GO" id="GO:0032259">
    <property type="term" value="P:methylation"/>
    <property type="evidence" value="ECO:0007669"/>
    <property type="project" value="UniProtKB-KW"/>
</dbReference>
<dbReference type="SMART" id="SM00823">
    <property type="entry name" value="PKS_PP"/>
    <property type="match status" value="2"/>
</dbReference>
<gene>
    <name evidence="14" type="ORF">CC78DRAFT_607783</name>
</gene>
<evidence type="ECO:0000256" key="4">
    <source>
        <dbReference type="ARBA" id="ARBA00022603"/>
    </source>
</evidence>
<dbReference type="SUPFAM" id="SSF53901">
    <property type="entry name" value="Thiolase-like"/>
    <property type="match status" value="1"/>
</dbReference>
<dbReference type="InterPro" id="IPR014030">
    <property type="entry name" value="Ketoacyl_synth_N"/>
</dbReference>
<dbReference type="GO" id="GO:0006633">
    <property type="term" value="P:fatty acid biosynthetic process"/>
    <property type="evidence" value="ECO:0007669"/>
    <property type="project" value="InterPro"/>
</dbReference>
<dbReference type="PANTHER" id="PTHR43775">
    <property type="entry name" value="FATTY ACID SYNTHASE"/>
    <property type="match status" value="1"/>
</dbReference>
<dbReference type="InterPro" id="IPR009081">
    <property type="entry name" value="PP-bd_ACP"/>
</dbReference>
<dbReference type="Gene3D" id="3.10.129.110">
    <property type="entry name" value="Polyketide synthase dehydratase"/>
    <property type="match status" value="1"/>
</dbReference>
<feature type="domain" description="Malonyl-CoA:ACP transacylase (MAT)" evidence="13">
    <location>
        <begin position="551"/>
        <end position="869"/>
    </location>
</feature>
<keyword evidence="3" id="KW-0436">Ligase</keyword>
<dbReference type="InterPro" id="IPR020845">
    <property type="entry name" value="AMP-binding_CS"/>
</dbReference>
<dbReference type="InterPro" id="IPR045851">
    <property type="entry name" value="AMP-bd_C_sf"/>
</dbReference>
<evidence type="ECO:0000313" key="15">
    <source>
        <dbReference type="Proteomes" id="UP000800093"/>
    </source>
</evidence>
<dbReference type="SMART" id="SM00827">
    <property type="entry name" value="PKS_AT"/>
    <property type="match status" value="1"/>
</dbReference>
<dbReference type="InterPro" id="IPR050091">
    <property type="entry name" value="PKS_NRPS_Biosynth_Enz"/>
</dbReference>
<dbReference type="InterPro" id="IPR036736">
    <property type="entry name" value="ACP-like_sf"/>
</dbReference>
<dbReference type="GO" id="GO:0009403">
    <property type="term" value="P:toxin biosynthetic process"/>
    <property type="evidence" value="ECO:0007669"/>
    <property type="project" value="UniProtKB-ARBA"/>
</dbReference>
<feature type="domain" description="Polyketide/metazoan fatty acid synthase-like dehydratase" evidence="12">
    <location>
        <begin position="941"/>
        <end position="1115"/>
    </location>
</feature>
<dbReference type="Pfam" id="PF08242">
    <property type="entry name" value="Methyltransf_12"/>
    <property type="match status" value="1"/>
</dbReference>
<dbReference type="Gene3D" id="3.40.50.720">
    <property type="entry name" value="NAD(P)-binding Rossmann-like Domain"/>
    <property type="match status" value="2"/>
</dbReference>
<evidence type="ECO:0000259" key="11">
    <source>
        <dbReference type="SMART" id="SM00825"/>
    </source>
</evidence>
<keyword evidence="7" id="KW-0511">Multifunctional enzyme</keyword>
<dbReference type="FunFam" id="3.40.47.10:FF:000019">
    <property type="entry name" value="Polyketide synthase type I"/>
    <property type="match status" value="1"/>
</dbReference>
<dbReference type="PROSITE" id="PS00012">
    <property type="entry name" value="PHOSPHOPANTETHEINE"/>
    <property type="match status" value="1"/>
</dbReference>
<feature type="domain" description="Ketoreductase" evidence="9">
    <location>
        <begin position="2115"/>
        <end position="2292"/>
    </location>
</feature>
<dbReference type="Pfam" id="PF14765">
    <property type="entry name" value="PS-DH"/>
    <property type="match status" value="1"/>
</dbReference>
<dbReference type="Pfam" id="PF21089">
    <property type="entry name" value="PKS_DH_N"/>
    <property type="match status" value="1"/>
</dbReference>
<dbReference type="InterPro" id="IPR020841">
    <property type="entry name" value="PKS_Beta-ketoAc_synthase_dom"/>
</dbReference>
<dbReference type="InterPro" id="IPR018201">
    <property type="entry name" value="Ketoacyl_synth_AS"/>
</dbReference>
<dbReference type="InterPro" id="IPR023213">
    <property type="entry name" value="CAT-like_dom_sf"/>
</dbReference>
<dbReference type="CDD" id="cd05930">
    <property type="entry name" value="A_NRPS"/>
    <property type="match status" value="1"/>
</dbReference>
<comment type="caution">
    <text evidence="14">The sequence shown here is derived from an EMBL/GenBank/DDBJ whole genome shotgun (WGS) entry which is preliminary data.</text>
</comment>
<dbReference type="Pfam" id="PF07993">
    <property type="entry name" value="NAD_binding_4"/>
    <property type="match status" value="1"/>
</dbReference>
<dbReference type="PROSITE" id="PS00606">
    <property type="entry name" value="KS3_1"/>
    <property type="match status" value="1"/>
</dbReference>
<protein>
    <submittedName>
        <fullName evidence="14">Hybrid NRPS/PKS enzyme</fullName>
    </submittedName>
</protein>
<dbReference type="Gene3D" id="3.40.50.150">
    <property type="entry name" value="Vaccinia Virus protein VP39"/>
    <property type="match status" value="1"/>
</dbReference>
<dbReference type="SMART" id="SM00822">
    <property type="entry name" value="PKS_KR"/>
    <property type="match status" value="1"/>
</dbReference>
<dbReference type="Gene3D" id="3.40.50.12780">
    <property type="entry name" value="N-terminal domain of ligase-like"/>
    <property type="match status" value="1"/>
</dbReference>
<dbReference type="InterPro" id="IPR016035">
    <property type="entry name" value="Acyl_Trfase/lysoPLipase"/>
</dbReference>
<evidence type="ECO:0000256" key="7">
    <source>
        <dbReference type="ARBA" id="ARBA00023268"/>
    </source>
</evidence>
<dbReference type="GO" id="GO:0004315">
    <property type="term" value="F:3-oxoacyl-[acyl-carrier-protein] synthase activity"/>
    <property type="evidence" value="ECO:0007669"/>
    <property type="project" value="InterPro"/>
</dbReference>
<dbReference type="Gene3D" id="3.30.300.30">
    <property type="match status" value="1"/>
</dbReference>
<name>A0A9P4N980_9PLEO</name>
<dbReference type="InterPro" id="IPR029063">
    <property type="entry name" value="SAM-dependent_MTases_sf"/>
</dbReference>
<dbReference type="InterPro" id="IPR001227">
    <property type="entry name" value="Ac_transferase_dom_sf"/>
</dbReference>
<evidence type="ECO:0000256" key="6">
    <source>
        <dbReference type="ARBA" id="ARBA00022737"/>
    </source>
</evidence>